<evidence type="ECO:0000313" key="2">
    <source>
        <dbReference type="EMBL" id="KAK9814813.1"/>
    </source>
</evidence>
<feature type="transmembrane region" description="Helical" evidence="1">
    <location>
        <begin position="59"/>
        <end position="78"/>
    </location>
</feature>
<protein>
    <submittedName>
        <fullName evidence="2">Uncharacterized protein</fullName>
    </submittedName>
</protein>
<reference evidence="2 3" key="1">
    <citation type="journal article" date="2024" name="Nat. Commun.">
        <title>Phylogenomics reveals the evolutionary origins of lichenization in chlorophyte algae.</title>
        <authorList>
            <person name="Puginier C."/>
            <person name="Libourel C."/>
            <person name="Otte J."/>
            <person name="Skaloud P."/>
            <person name="Haon M."/>
            <person name="Grisel S."/>
            <person name="Petersen M."/>
            <person name="Berrin J.G."/>
            <person name="Delaux P.M."/>
            <person name="Dal Grande F."/>
            <person name="Keller J."/>
        </authorList>
    </citation>
    <scope>NUCLEOTIDE SEQUENCE [LARGE SCALE GENOMIC DNA]</scope>
    <source>
        <strain evidence="2 3">SAG 2043</strain>
    </source>
</reference>
<dbReference type="AlphaFoldDB" id="A0AAW1Q1V8"/>
<accession>A0AAW1Q1V8</accession>
<feature type="transmembrane region" description="Helical" evidence="1">
    <location>
        <begin position="30"/>
        <end position="47"/>
    </location>
</feature>
<dbReference type="Proteomes" id="UP001489004">
    <property type="component" value="Unassembled WGS sequence"/>
</dbReference>
<dbReference type="EMBL" id="JALJOR010000007">
    <property type="protein sequence ID" value="KAK9814813.1"/>
    <property type="molecule type" value="Genomic_DNA"/>
</dbReference>
<gene>
    <name evidence="2" type="ORF">WJX72_011935</name>
</gene>
<evidence type="ECO:0000256" key="1">
    <source>
        <dbReference type="SAM" id="Phobius"/>
    </source>
</evidence>
<name>A0AAW1Q1V8_9CHLO</name>
<keyword evidence="1" id="KW-0812">Transmembrane</keyword>
<keyword evidence="1" id="KW-0472">Membrane</keyword>
<comment type="caution">
    <text evidence="2">The sequence shown here is derived from an EMBL/GenBank/DDBJ whole genome shotgun (WGS) entry which is preliminary data.</text>
</comment>
<keyword evidence="1" id="KW-1133">Transmembrane helix</keyword>
<organism evidence="2 3">
    <name type="scientific">[Myrmecia] bisecta</name>
    <dbReference type="NCBI Taxonomy" id="41462"/>
    <lineage>
        <taxon>Eukaryota</taxon>
        <taxon>Viridiplantae</taxon>
        <taxon>Chlorophyta</taxon>
        <taxon>core chlorophytes</taxon>
        <taxon>Trebouxiophyceae</taxon>
        <taxon>Trebouxiales</taxon>
        <taxon>Trebouxiaceae</taxon>
        <taxon>Myrmecia</taxon>
    </lineage>
</organism>
<evidence type="ECO:0000313" key="3">
    <source>
        <dbReference type="Proteomes" id="UP001489004"/>
    </source>
</evidence>
<sequence length="102" mass="11109">MPELRMEQVVPKAAYDWVHSGLLSPNTCNSRLALGLCAVGLVLLYLCQSRQTTTGRRDYLHLVGAALAITIAVEYPLFGSLDKLKQVGVLPEPATSPHIRHG</sequence>
<proteinExistence type="predicted"/>
<keyword evidence="3" id="KW-1185">Reference proteome</keyword>